<name>A0A644Z1M2_9ZZZZ</name>
<evidence type="ECO:0000313" key="1">
    <source>
        <dbReference type="EMBL" id="MPM34198.1"/>
    </source>
</evidence>
<comment type="caution">
    <text evidence="1">The sequence shown here is derived from an EMBL/GenBank/DDBJ whole genome shotgun (WGS) entry which is preliminary data.</text>
</comment>
<dbReference type="AlphaFoldDB" id="A0A644Z1M2"/>
<reference evidence="1" key="1">
    <citation type="submission" date="2019-08" db="EMBL/GenBank/DDBJ databases">
        <authorList>
            <person name="Kucharzyk K."/>
            <person name="Murdoch R.W."/>
            <person name="Higgins S."/>
            <person name="Loffler F."/>
        </authorList>
    </citation>
    <scope>NUCLEOTIDE SEQUENCE</scope>
</reference>
<accession>A0A644Z1M2</accession>
<gene>
    <name evidence="1" type="ORF">SDC9_80780</name>
</gene>
<proteinExistence type="predicted"/>
<organism evidence="1">
    <name type="scientific">bioreactor metagenome</name>
    <dbReference type="NCBI Taxonomy" id="1076179"/>
    <lineage>
        <taxon>unclassified sequences</taxon>
        <taxon>metagenomes</taxon>
        <taxon>ecological metagenomes</taxon>
    </lineage>
</organism>
<dbReference type="InterPro" id="IPR014997">
    <property type="entry name" value="DUF1847"/>
</dbReference>
<dbReference type="Pfam" id="PF08901">
    <property type="entry name" value="DUF1847"/>
    <property type="match status" value="1"/>
</dbReference>
<protein>
    <recommendedName>
        <fullName evidence="2">Metal-binding protein</fullName>
    </recommendedName>
</protein>
<evidence type="ECO:0008006" key="2">
    <source>
        <dbReference type="Google" id="ProtNLM"/>
    </source>
</evidence>
<dbReference type="EMBL" id="VSSQ01006902">
    <property type="protein sequence ID" value="MPM34198.1"/>
    <property type="molecule type" value="Genomic_DNA"/>
</dbReference>
<sequence>MRCASCKEKNCYTGQNCTAIGSEAESFYDDQDKLLMAAAAKIEGRYYLQLSRLEESAKLAEELGCKTIGIAFCIGLAKEAGYIAQYFEKYFTVHSVCCKVCGYDKNNLKLEHINPDRFESMCNPAIQAYLLNKAKTELNFTVGLCVGHDMIFNRNSEAPVSALVAKDRLLAHNPLGAIYAGYWRNKRLGLKD</sequence>